<evidence type="ECO:0000313" key="5">
    <source>
        <dbReference type="EMBL" id="CAB4892515.1"/>
    </source>
</evidence>
<dbReference type="PANTHER" id="PTHR43364">
    <property type="entry name" value="NADH-SPECIFIC METHYLGLYOXAL REDUCTASE-RELATED"/>
    <property type="match status" value="1"/>
</dbReference>
<organism evidence="4">
    <name type="scientific">freshwater metagenome</name>
    <dbReference type="NCBI Taxonomy" id="449393"/>
    <lineage>
        <taxon>unclassified sequences</taxon>
        <taxon>metagenomes</taxon>
        <taxon>ecological metagenomes</taxon>
    </lineage>
</organism>
<dbReference type="PANTHER" id="PTHR43364:SF4">
    <property type="entry name" value="NAD(P)-LINKED OXIDOREDUCTASE SUPERFAMILY PROTEIN"/>
    <property type="match status" value="1"/>
</dbReference>
<dbReference type="EMBL" id="CAFBMH010000008">
    <property type="protein sequence ID" value="CAB4892515.1"/>
    <property type="molecule type" value="Genomic_DNA"/>
</dbReference>
<evidence type="ECO:0000313" key="4">
    <source>
        <dbReference type="EMBL" id="CAB4831954.1"/>
    </source>
</evidence>
<evidence type="ECO:0000313" key="6">
    <source>
        <dbReference type="EMBL" id="CAB4995837.1"/>
    </source>
</evidence>
<name>A0A6J7AG97_9ZZZZ</name>
<evidence type="ECO:0000256" key="1">
    <source>
        <dbReference type="ARBA" id="ARBA00023002"/>
    </source>
</evidence>
<feature type="domain" description="NADP-dependent oxidoreductase" evidence="2">
    <location>
        <begin position="17"/>
        <end position="305"/>
    </location>
</feature>
<dbReference type="GO" id="GO:0005829">
    <property type="term" value="C:cytosol"/>
    <property type="evidence" value="ECO:0007669"/>
    <property type="project" value="UniProtKB-ARBA"/>
</dbReference>
<dbReference type="Gene3D" id="3.20.20.100">
    <property type="entry name" value="NADP-dependent oxidoreductase domain"/>
    <property type="match status" value="1"/>
</dbReference>
<dbReference type="InterPro" id="IPR023210">
    <property type="entry name" value="NADP_OxRdtase_dom"/>
</dbReference>
<evidence type="ECO:0000313" key="3">
    <source>
        <dbReference type="EMBL" id="CAB4768126.1"/>
    </source>
</evidence>
<dbReference type="FunFam" id="3.20.20.100:FF:000004">
    <property type="entry name" value="Oxidoreductase, aldo/keto reductase"/>
    <property type="match status" value="1"/>
</dbReference>
<proteinExistence type="predicted"/>
<dbReference type="SUPFAM" id="SSF51430">
    <property type="entry name" value="NAD(P)-linked oxidoreductase"/>
    <property type="match status" value="1"/>
</dbReference>
<accession>A0A6J7AG97</accession>
<dbReference type="InterPro" id="IPR050523">
    <property type="entry name" value="AKR_Detox_Biosynth"/>
</dbReference>
<dbReference type="PRINTS" id="PR00069">
    <property type="entry name" value="ALDKETRDTASE"/>
</dbReference>
<evidence type="ECO:0000259" key="2">
    <source>
        <dbReference type="Pfam" id="PF00248"/>
    </source>
</evidence>
<dbReference type="EMBL" id="CAFABA010000061">
    <property type="protein sequence ID" value="CAB4831954.1"/>
    <property type="molecule type" value="Genomic_DNA"/>
</dbReference>
<reference evidence="4" key="1">
    <citation type="submission" date="2020-05" db="EMBL/GenBank/DDBJ databases">
        <authorList>
            <person name="Chiriac C."/>
            <person name="Salcher M."/>
            <person name="Ghai R."/>
            <person name="Kavagutti S V."/>
        </authorList>
    </citation>
    <scope>NUCLEOTIDE SEQUENCE</scope>
</reference>
<protein>
    <submittedName>
        <fullName evidence="4">Unannotated protein</fullName>
    </submittedName>
</protein>
<sequence>MEYRSLGNSGLRVSVAGLGCNNFGMRIDYDRTVAVLDAAIEAGVNFFDTARMYGGGKSEEFMGDALKGKRDQVILATKFGGPTKPNDSTGSRQHLMRSVEVSLRALQTDYIDLFQLHYPDPQTPIDETLAAMDTLVKQGKVRYIGCSNFTGWMIADAEWTAKTRGYERFVTVQNEWSLLSRGLELEVRDACVHFGASILPFFPLASGFLTGKVKRGEQAPEGSRLANAYFAASMTDSNFDKVEKLQAWADEHDRSMTEVALSWLASQPVVGSVIAGATSPEQVVANAAATKTDLTTDEVAEIGALMA</sequence>
<dbReference type="EMBL" id="CAEZYR010000161">
    <property type="protein sequence ID" value="CAB4768126.1"/>
    <property type="molecule type" value="Genomic_DNA"/>
</dbReference>
<dbReference type="AlphaFoldDB" id="A0A6J7AG97"/>
<gene>
    <name evidence="3" type="ORF">UFOPK2754_02941</name>
    <name evidence="4" type="ORF">UFOPK3139_01576</name>
    <name evidence="5" type="ORF">UFOPK3543_00375</name>
    <name evidence="6" type="ORF">UFOPK3967_01319</name>
</gene>
<dbReference type="Pfam" id="PF00248">
    <property type="entry name" value="Aldo_ket_red"/>
    <property type="match status" value="1"/>
</dbReference>
<dbReference type="GO" id="GO:0016491">
    <property type="term" value="F:oxidoreductase activity"/>
    <property type="evidence" value="ECO:0007669"/>
    <property type="project" value="UniProtKB-KW"/>
</dbReference>
<dbReference type="InterPro" id="IPR020471">
    <property type="entry name" value="AKR"/>
</dbReference>
<dbReference type="EMBL" id="CAFBOS010000071">
    <property type="protein sequence ID" value="CAB4995837.1"/>
    <property type="molecule type" value="Genomic_DNA"/>
</dbReference>
<dbReference type="InterPro" id="IPR036812">
    <property type="entry name" value="NAD(P)_OxRdtase_dom_sf"/>
</dbReference>
<keyword evidence="1" id="KW-0560">Oxidoreductase</keyword>